<protein>
    <submittedName>
        <fullName evidence="2">Uncharacterized protein</fullName>
    </submittedName>
</protein>
<dbReference type="HOGENOM" id="CLU_2055308_0_0_1"/>
<evidence type="ECO:0000313" key="3">
    <source>
        <dbReference type="Proteomes" id="UP000054217"/>
    </source>
</evidence>
<dbReference type="AlphaFoldDB" id="A0A0C3PT49"/>
<reference evidence="3" key="2">
    <citation type="submission" date="2015-01" db="EMBL/GenBank/DDBJ databases">
        <title>Evolutionary Origins and Diversification of the Mycorrhizal Mutualists.</title>
        <authorList>
            <consortium name="DOE Joint Genome Institute"/>
            <consortium name="Mycorrhizal Genomics Consortium"/>
            <person name="Kohler A."/>
            <person name="Kuo A."/>
            <person name="Nagy L.G."/>
            <person name="Floudas D."/>
            <person name="Copeland A."/>
            <person name="Barry K.W."/>
            <person name="Cichocki N."/>
            <person name="Veneault-Fourrey C."/>
            <person name="LaButti K."/>
            <person name="Lindquist E.A."/>
            <person name="Lipzen A."/>
            <person name="Lundell T."/>
            <person name="Morin E."/>
            <person name="Murat C."/>
            <person name="Riley R."/>
            <person name="Ohm R."/>
            <person name="Sun H."/>
            <person name="Tunlid A."/>
            <person name="Henrissat B."/>
            <person name="Grigoriev I.V."/>
            <person name="Hibbett D.S."/>
            <person name="Martin F."/>
        </authorList>
    </citation>
    <scope>NUCLEOTIDE SEQUENCE [LARGE SCALE GENOMIC DNA]</scope>
    <source>
        <strain evidence="3">Marx 270</strain>
    </source>
</reference>
<gene>
    <name evidence="2" type="ORF">M404DRAFT_993354</name>
</gene>
<keyword evidence="3" id="KW-1185">Reference proteome</keyword>
<dbReference type="Proteomes" id="UP000054217">
    <property type="component" value="Unassembled WGS sequence"/>
</dbReference>
<reference evidence="2 3" key="1">
    <citation type="submission" date="2014-04" db="EMBL/GenBank/DDBJ databases">
        <authorList>
            <consortium name="DOE Joint Genome Institute"/>
            <person name="Kuo A."/>
            <person name="Kohler A."/>
            <person name="Costa M.D."/>
            <person name="Nagy L.G."/>
            <person name="Floudas D."/>
            <person name="Copeland A."/>
            <person name="Barry K.W."/>
            <person name="Cichocki N."/>
            <person name="Veneault-Fourrey C."/>
            <person name="LaButti K."/>
            <person name="Lindquist E.A."/>
            <person name="Lipzen A."/>
            <person name="Lundell T."/>
            <person name="Morin E."/>
            <person name="Murat C."/>
            <person name="Sun H."/>
            <person name="Tunlid A."/>
            <person name="Henrissat B."/>
            <person name="Grigoriev I.V."/>
            <person name="Hibbett D.S."/>
            <person name="Martin F."/>
            <person name="Nordberg H.P."/>
            <person name="Cantor M.N."/>
            <person name="Hua S.X."/>
        </authorList>
    </citation>
    <scope>NUCLEOTIDE SEQUENCE [LARGE SCALE GENOMIC DNA]</scope>
    <source>
        <strain evidence="2 3">Marx 270</strain>
    </source>
</reference>
<feature type="non-terminal residue" evidence="2">
    <location>
        <position position="120"/>
    </location>
</feature>
<proteinExistence type="predicted"/>
<sequence length="120" mass="14430">MVTNVLHDPEPEWTTLMRAQIECWETEEQQMQVEEIESLTWEAAERASREAEEERQREHDVLLVAEWVAQVDFEEAEQMRRWRQEAEQAERLAREEAEAHASEERARAERIAHEMEVDRQ</sequence>
<name>A0A0C3PT49_PISTI</name>
<accession>A0A0C3PT49</accession>
<dbReference type="EMBL" id="KN831947">
    <property type="protein sequence ID" value="KIO12351.1"/>
    <property type="molecule type" value="Genomic_DNA"/>
</dbReference>
<evidence type="ECO:0000313" key="2">
    <source>
        <dbReference type="EMBL" id="KIO12351.1"/>
    </source>
</evidence>
<organism evidence="2 3">
    <name type="scientific">Pisolithus tinctorius Marx 270</name>
    <dbReference type="NCBI Taxonomy" id="870435"/>
    <lineage>
        <taxon>Eukaryota</taxon>
        <taxon>Fungi</taxon>
        <taxon>Dikarya</taxon>
        <taxon>Basidiomycota</taxon>
        <taxon>Agaricomycotina</taxon>
        <taxon>Agaricomycetes</taxon>
        <taxon>Agaricomycetidae</taxon>
        <taxon>Boletales</taxon>
        <taxon>Sclerodermatineae</taxon>
        <taxon>Pisolithaceae</taxon>
        <taxon>Pisolithus</taxon>
    </lineage>
</organism>
<dbReference type="InParanoid" id="A0A0C3PT49"/>
<evidence type="ECO:0000256" key="1">
    <source>
        <dbReference type="SAM" id="MobiDB-lite"/>
    </source>
</evidence>
<feature type="region of interest" description="Disordered" evidence="1">
    <location>
        <begin position="92"/>
        <end position="120"/>
    </location>
</feature>